<evidence type="ECO:0000313" key="3">
    <source>
        <dbReference type="Proteomes" id="UP001521222"/>
    </source>
</evidence>
<gene>
    <name evidence="2" type="ORF">SLS59_009350</name>
</gene>
<evidence type="ECO:0000313" key="2">
    <source>
        <dbReference type="EMBL" id="KAL1593470.1"/>
    </source>
</evidence>
<dbReference type="Proteomes" id="UP001521222">
    <property type="component" value="Unassembled WGS sequence"/>
</dbReference>
<dbReference type="EMBL" id="JAKIXB020000041">
    <property type="protein sequence ID" value="KAL1593470.1"/>
    <property type="molecule type" value="Genomic_DNA"/>
</dbReference>
<feature type="compositionally biased region" description="Basic and acidic residues" evidence="1">
    <location>
        <begin position="592"/>
        <end position="604"/>
    </location>
</feature>
<keyword evidence="3" id="KW-1185">Reference proteome</keyword>
<sequence>MYEPLKKSDAIHKRLDLTEYRKHEKALKRQEQEGSYFLTPRYEESDIVPVASAILIPASVAAAKPEHFIEKLQHIDKKRLTTQNLVVFLVTPSFAPWLSNDEVFLKKALDKLYKNLAGSFPKVHAICAVVDKLPTAVPVAVEGGRSAIRAGLKSRAQNPPVNETGLEGISYVLLPTKAEVTAQPKVTGEQGCIDFLAHTHTTNQGRHHDRLRVPLANTVFQTGEPSTMVNSTWEHNGSGLTLRSRRTPKTAVINLSAKDAVQQQSYKSELQTYFNQEAAALSIPLIPLTTPRQVDGHMGNIIRAVIGPDGNKMTASTELEQVVPQYFKSRDEPAQATSAWALVIPEDKVHTVNTDFSQLMRSETGADTKDLKPEDREYFEQKAHETLWQRDPPRWNGAIQAAIAKGARLHKVLSGGGGWGKKAGLLSLDPVAIGAPIREERSKVDEDDDFESVDEFSTALKPVVEDGDFIQFFISTSVPQPDEGSPFENLKNLQTSAQGDVWSWEFGVIPSTVDSIPGGSWQHTGAASEDIAVFRGSFGALTERGLTLMRGRQMELKTGMGDNLNTTMIDVPFSRWSALRLFPRPGVSTKKVGDFGKKAKEHTGEGATDISDAGNPL</sequence>
<protein>
    <submittedName>
        <fullName evidence="2">Uncharacterized protein</fullName>
    </submittedName>
</protein>
<evidence type="ECO:0000256" key="1">
    <source>
        <dbReference type="SAM" id="MobiDB-lite"/>
    </source>
</evidence>
<name>A0ABR3QMU5_9PLEO</name>
<reference evidence="2 3" key="1">
    <citation type="submission" date="2024-02" db="EMBL/GenBank/DDBJ databases">
        <title>De novo assembly and annotation of 12 fungi associated with fruit tree decline syndrome in Ontario, Canada.</title>
        <authorList>
            <person name="Sulman M."/>
            <person name="Ellouze W."/>
            <person name="Ilyukhin E."/>
        </authorList>
    </citation>
    <scope>NUCLEOTIDE SEQUENCE [LARGE SCALE GENOMIC DNA]</scope>
    <source>
        <strain evidence="2 3">M97-236</strain>
    </source>
</reference>
<organism evidence="2 3">
    <name type="scientific">Nothophoma quercina</name>
    <dbReference type="NCBI Taxonomy" id="749835"/>
    <lineage>
        <taxon>Eukaryota</taxon>
        <taxon>Fungi</taxon>
        <taxon>Dikarya</taxon>
        <taxon>Ascomycota</taxon>
        <taxon>Pezizomycotina</taxon>
        <taxon>Dothideomycetes</taxon>
        <taxon>Pleosporomycetidae</taxon>
        <taxon>Pleosporales</taxon>
        <taxon>Pleosporineae</taxon>
        <taxon>Didymellaceae</taxon>
        <taxon>Nothophoma</taxon>
    </lineage>
</organism>
<accession>A0ABR3QMU5</accession>
<feature type="region of interest" description="Disordered" evidence="1">
    <location>
        <begin position="592"/>
        <end position="617"/>
    </location>
</feature>
<comment type="caution">
    <text evidence="2">The sequence shown here is derived from an EMBL/GenBank/DDBJ whole genome shotgun (WGS) entry which is preliminary data.</text>
</comment>
<proteinExistence type="predicted"/>